<dbReference type="PANTHER" id="PTHR31881:SF6">
    <property type="entry name" value="OS09G0494600 PROTEIN"/>
    <property type="match status" value="1"/>
</dbReference>
<dbReference type="HOGENOM" id="CLU_096744_0_0_6"/>
<dbReference type="PANTHER" id="PTHR31881">
    <property type="match status" value="1"/>
</dbReference>
<keyword evidence="1" id="KW-0812">Transmembrane</keyword>
<dbReference type="EMBL" id="FO203512">
    <property type="protein sequence ID" value="CCK75964.1"/>
    <property type="molecule type" value="Genomic_DNA"/>
</dbReference>
<dbReference type="STRING" id="698738.OLEAN_C17880"/>
<keyword evidence="1" id="KW-1133">Transmembrane helix</keyword>
<keyword evidence="1" id="KW-0472">Membrane</keyword>
<reference evidence="2 3" key="1">
    <citation type="journal article" date="2013" name="Nat. Commun.">
        <title>Genome sequence and functional genomic analysis of the oil-degrading bacterium Oleispira antarctica.</title>
        <authorList>
            <person name="Kube M."/>
            <person name="Chernikova T.N."/>
            <person name="Al-Ramahi Y."/>
            <person name="Beloqui A."/>
            <person name="Lopez-Cortez N."/>
            <person name="Guazzaroni M.E."/>
            <person name="Heipieper H.J."/>
            <person name="Klages S."/>
            <person name="Kotsyurbenko O.R."/>
            <person name="Langer I."/>
            <person name="Nechitaylo T.Y."/>
            <person name="Lunsdorf H."/>
            <person name="Fernandez M."/>
            <person name="Juarez S."/>
            <person name="Ciordia S."/>
            <person name="Singer A."/>
            <person name="Kagan O."/>
            <person name="Egorova O."/>
            <person name="Petit P.A."/>
            <person name="Stogios P."/>
            <person name="Kim Y."/>
            <person name="Tchigvintsev A."/>
            <person name="Flick R."/>
            <person name="Denaro R."/>
            <person name="Genovese M."/>
            <person name="Albar J.P."/>
            <person name="Reva O.N."/>
            <person name="Martinez-Gomariz M."/>
            <person name="Tran H."/>
            <person name="Ferrer M."/>
            <person name="Savchenko A."/>
            <person name="Yakunin A.F."/>
            <person name="Yakimov M.M."/>
            <person name="Golyshina O.V."/>
            <person name="Reinhardt R."/>
            <person name="Golyshin P.N."/>
        </authorList>
    </citation>
    <scope>NUCLEOTIDE SEQUENCE [LARGE SCALE GENOMIC DNA]</scope>
</reference>
<feature type="transmembrane region" description="Helical" evidence="1">
    <location>
        <begin position="106"/>
        <end position="131"/>
    </location>
</feature>
<sequence length="241" mass="27391">MQFEQEVVVNTICLVWFFVCWVGYTFYARSRASKQSCLATELHNYRVSWMRRVLLRDIRVGDAALIANLERNVSFLASTTILILAGLLTVFTVSDQVSGLVSQIPFAINASPLSVQLKVVMLVVIFVYAFFTFTWSMRQYGFCSIVLGAAPMVEEKGVSVGERERYAFYAARVIDLAGLSYNHGLRAYYFALSVLAWFISPYLFFLSTSFVVAVLYRREFKSRSLRALRQADSSSEHPLNL</sequence>
<evidence type="ECO:0000256" key="1">
    <source>
        <dbReference type="SAM" id="Phobius"/>
    </source>
</evidence>
<proteinExistence type="predicted"/>
<evidence type="ECO:0000313" key="2">
    <source>
        <dbReference type="EMBL" id="CCK75964.1"/>
    </source>
</evidence>
<gene>
    <name evidence="2" type="ORF">OLEAN_C17880</name>
</gene>
<name>R4YTQ3_OLEAN</name>
<dbReference type="AlphaFoldDB" id="R4YTQ3"/>
<dbReference type="OrthoDB" id="8524743at2"/>
<evidence type="ECO:0000313" key="3">
    <source>
        <dbReference type="Proteomes" id="UP000032749"/>
    </source>
</evidence>
<dbReference type="PATRIC" id="fig|698738.3.peg.1852"/>
<feature type="transmembrane region" description="Helical" evidence="1">
    <location>
        <begin position="75"/>
        <end position="94"/>
    </location>
</feature>
<accession>R4YTQ3</accession>
<keyword evidence="3" id="KW-1185">Reference proteome</keyword>
<dbReference type="InterPro" id="IPR006747">
    <property type="entry name" value="DUF599"/>
</dbReference>
<protein>
    <recommendedName>
        <fullName evidence="4">DUF599 domain-containing protein</fullName>
    </recommendedName>
</protein>
<evidence type="ECO:0008006" key="4">
    <source>
        <dbReference type="Google" id="ProtNLM"/>
    </source>
</evidence>
<feature type="transmembrane region" description="Helical" evidence="1">
    <location>
        <begin position="7"/>
        <end position="27"/>
    </location>
</feature>
<dbReference type="Proteomes" id="UP000032749">
    <property type="component" value="Chromosome"/>
</dbReference>
<dbReference type="Pfam" id="PF04654">
    <property type="entry name" value="DUF599"/>
    <property type="match status" value="1"/>
</dbReference>
<organism evidence="2 3">
    <name type="scientific">Oleispira antarctica RB-8</name>
    <dbReference type="NCBI Taxonomy" id="698738"/>
    <lineage>
        <taxon>Bacteria</taxon>
        <taxon>Pseudomonadati</taxon>
        <taxon>Pseudomonadota</taxon>
        <taxon>Gammaproteobacteria</taxon>
        <taxon>Oceanospirillales</taxon>
        <taxon>Oceanospirillaceae</taxon>
        <taxon>Oleispira</taxon>
    </lineage>
</organism>
<dbReference type="KEGG" id="oai:OLEAN_C17880"/>
<feature type="transmembrane region" description="Helical" evidence="1">
    <location>
        <begin position="188"/>
        <end position="216"/>
    </location>
</feature>